<dbReference type="AlphaFoldDB" id="A0A645DM10"/>
<comment type="caution">
    <text evidence="1">The sequence shown here is derived from an EMBL/GenBank/DDBJ whole genome shotgun (WGS) entry which is preliminary data.</text>
</comment>
<name>A0A645DM10_9ZZZZ</name>
<gene>
    <name evidence="1" type="ORF">SDC9_137438</name>
</gene>
<accession>A0A645DM10</accession>
<reference evidence="1" key="1">
    <citation type="submission" date="2019-08" db="EMBL/GenBank/DDBJ databases">
        <authorList>
            <person name="Kucharzyk K."/>
            <person name="Murdoch R.W."/>
            <person name="Higgins S."/>
            <person name="Loffler F."/>
        </authorList>
    </citation>
    <scope>NUCLEOTIDE SEQUENCE</scope>
</reference>
<dbReference type="EMBL" id="VSSQ01037593">
    <property type="protein sequence ID" value="MPM90317.1"/>
    <property type="molecule type" value="Genomic_DNA"/>
</dbReference>
<proteinExistence type="predicted"/>
<evidence type="ECO:0000313" key="1">
    <source>
        <dbReference type="EMBL" id="MPM90317.1"/>
    </source>
</evidence>
<sequence length="142" mass="16189">MVKEYYIAGPFLNLTNVKTGFQKYLTYNNITVKQIDFEPTIRIGIDAWGKKIIEHHPVIGDKELNFYNKGNLGTKDKISGIASYLEQNKLGQAIFYCANPSSSMQYAKSIVDSLSVNKKVIQRHGSFIEHLKKRYGVNHRCS</sequence>
<organism evidence="1">
    <name type="scientific">bioreactor metagenome</name>
    <dbReference type="NCBI Taxonomy" id="1076179"/>
    <lineage>
        <taxon>unclassified sequences</taxon>
        <taxon>metagenomes</taxon>
        <taxon>ecological metagenomes</taxon>
    </lineage>
</organism>
<protein>
    <submittedName>
        <fullName evidence="1">Uncharacterized protein</fullName>
    </submittedName>
</protein>